<comment type="function">
    <text evidence="3">Catalyzes the conversion of S-adenosyl-L-methionine (SAM) to carboxy-S-adenosyl-L-methionine (Cx-SAM).</text>
</comment>
<keyword evidence="7" id="KW-1185">Reference proteome</keyword>
<dbReference type="RefSeq" id="WP_096893846.1">
    <property type="nucleotide sequence ID" value="NZ_BAOS01000011.1"/>
</dbReference>
<dbReference type="EC" id="2.1.3.-" evidence="3"/>
<sequence>MKHDEIFEGNAARGSDFEFNAEVAEVFDDMLYRSVPFYREQQYCIAEIARKFWIPGTNIYDLGCSTAATLLLLGKELGDSAQMTGYDNSQPMLDRASQNLEKADIGNRIKLKLLDFNKDLADAELENASVVILCWTLQFVRPLFRDRLIKWIYKGLVNGGAMVVTEKILTNDSNMNRFFIEFYYDFKRRNGYSEQEISKKREALENILVPFRVEENIELFRRNGFEIVETFFQWYNFSGFLCVKNSS</sequence>
<comment type="caution">
    <text evidence="3">Lacks conserved residue(s) required for the propagation of feature annotation.</text>
</comment>
<evidence type="ECO:0000313" key="7">
    <source>
        <dbReference type="Proteomes" id="UP000218542"/>
    </source>
</evidence>
<protein>
    <recommendedName>
        <fullName evidence="3">Carboxy-S-adenosyl-L-methionine synthase</fullName>
        <shortName evidence="3">Cx-SAM synthase</shortName>
        <ecNumber evidence="3">2.1.3.-</ecNumber>
    </recommendedName>
</protein>
<dbReference type="PANTHER" id="PTHR43861:SF2">
    <property type="entry name" value="CARBOXY-S-ADENOSYL-L-METHIONINE SYNTHASE"/>
    <property type="match status" value="1"/>
</dbReference>
<evidence type="ECO:0000259" key="5">
    <source>
        <dbReference type="Pfam" id="PF13649"/>
    </source>
</evidence>
<feature type="binding site" evidence="3 4">
    <location>
        <begin position="87"/>
        <end position="88"/>
    </location>
    <ligand>
        <name>S-adenosyl-L-methionine</name>
        <dbReference type="ChEBI" id="CHEBI:59789"/>
    </ligand>
</feature>
<dbReference type="InterPro" id="IPR029063">
    <property type="entry name" value="SAM-dependent_MTases_sf"/>
</dbReference>
<reference evidence="6 7" key="1">
    <citation type="journal article" date="2017" name="Environ. Microbiol. Rep.">
        <title>Genetic diversity of marine anaerobic ammonium-oxidizing bacteria as revealed by genomic and proteomic analyses of 'Candidatus Scalindua japonica'.</title>
        <authorList>
            <person name="Oshiki M."/>
            <person name="Mizuto K."/>
            <person name="Kimura Z."/>
            <person name="Kindaichi T."/>
            <person name="Satoh H."/>
            <person name="Okabe S."/>
        </authorList>
    </citation>
    <scope>NUCLEOTIDE SEQUENCE [LARGE SCALE GENOMIC DNA]</scope>
    <source>
        <strain evidence="7">husup-a2</strain>
    </source>
</reference>
<comment type="catalytic activity">
    <reaction evidence="3">
        <text>prephenate + S-adenosyl-L-methionine = carboxy-S-adenosyl-L-methionine + 3-phenylpyruvate + H2O</text>
        <dbReference type="Rhea" id="RHEA:51692"/>
        <dbReference type="ChEBI" id="CHEBI:15377"/>
        <dbReference type="ChEBI" id="CHEBI:18005"/>
        <dbReference type="ChEBI" id="CHEBI:29934"/>
        <dbReference type="ChEBI" id="CHEBI:59789"/>
        <dbReference type="ChEBI" id="CHEBI:134278"/>
    </reaction>
</comment>
<dbReference type="GO" id="GO:0016743">
    <property type="term" value="F:carboxyl- or carbamoyltransferase activity"/>
    <property type="evidence" value="ECO:0007669"/>
    <property type="project" value="UniProtKB-UniRule"/>
</dbReference>
<evidence type="ECO:0000313" key="6">
    <source>
        <dbReference type="EMBL" id="GAX60452.1"/>
    </source>
</evidence>
<dbReference type="GO" id="GO:1904047">
    <property type="term" value="F:S-adenosyl-L-methionine binding"/>
    <property type="evidence" value="ECO:0007669"/>
    <property type="project" value="UniProtKB-UniRule"/>
</dbReference>
<evidence type="ECO:0000256" key="1">
    <source>
        <dbReference type="ARBA" id="ARBA00022679"/>
    </source>
</evidence>
<feature type="binding site" evidence="3">
    <location>
        <begin position="119"/>
        <end position="120"/>
    </location>
    <ligand>
        <name>S-adenosyl-L-methionine</name>
        <dbReference type="ChEBI" id="CHEBI:59789"/>
    </ligand>
</feature>
<proteinExistence type="inferred from homology"/>
<dbReference type="GO" id="GO:0008168">
    <property type="term" value="F:methyltransferase activity"/>
    <property type="evidence" value="ECO:0007669"/>
    <property type="project" value="UniProtKB-KW"/>
</dbReference>
<name>A0A286TX40_9BACT</name>
<comment type="similarity">
    <text evidence="3">Belongs to the class I-like SAM-binding methyltransferase superfamily. Cx-SAM synthase family.</text>
</comment>
<comment type="caution">
    <text evidence="6">The sequence shown here is derived from an EMBL/GenBank/DDBJ whole genome shotgun (WGS) entry which is preliminary data.</text>
</comment>
<dbReference type="Gene3D" id="3.40.50.150">
    <property type="entry name" value="Vaccinia Virus protein VP39"/>
    <property type="match status" value="1"/>
</dbReference>
<dbReference type="PIRSF" id="PIRSF006325">
    <property type="entry name" value="MeTrfase_bac"/>
    <property type="match status" value="1"/>
</dbReference>
<dbReference type="SUPFAM" id="SSF53335">
    <property type="entry name" value="S-adenosyl-L-methionine-dependent methyltransferases"/>
    <property type="match status" value="1"/>
</dbReference>
<evidence type="ECO:0000256" key="2">
    <source>
        <dbReference type="ARBA" id="ARBA00022691"/>
    </source>
</evidence>
<feature type="binding site" evidence="3 4">
    <location>
        <begin position="63"/>
        <end position="65"/>
    </location>
    <ligand>
        <name>S-adenosyl-L-methionine</name>
        <dbReference type="ChEBI" id="CHEBI:59789"/>
    </ligand>
</feature>
<dbReference type="GO" id="GO:0032259">
    <property type="term" value="P:methylation"/>
    <property type="evidence" value="ECO:0007669"/>
    <property type="project" value="UniProtKB-KW"/>
</dbReference>
<evidence type="ECO:0000256" key="3">
    <source>
        <dbReference type="HAMAP-Rule" id="MF_01589"/>
    </source>
</evidence>
<dbReference type="Pfam" id="PF13649">
    <property type="entry name" value="Methyltransf_25"/>
    <property type="match status" value="1"/>
</dbReference>
<dbReference type="InterPro" id="IPR005271">
    <property type="entry name" value="CmoA"/>
</dbReference>
<dbReference type="OrthoDB" id="9779941at2"/>
<dbReference type="CDD" id="cd02440">
    <property type="entry name" value="AdoMet_MTases"/>
    <property type="match status" value="1"/>
</dbReference>
<feature type="domain" description="Methyltransferase" evidence="5">
    <location>
        <begin position="59"/>
        <end position="160"/>
    </location>
</feature>
<evidence type="ECO:0000256" key="4">
    <source>
        <dbReference type="PIRSR" id="PIRSR006325-1"/>
    </source>
</evidence>
<keyword evidence="1 3" id="KW-0808">Transferase</keyword>
<dbReference type="InterPro" id="IPR041698">
    <property type="entry name" value="Methyltransf_25"/>
</dbReference>
<dbReference type="EMBL" id="BAOS01000011">
    <property type="protein sequence ID" value="GAX60452.1"/>
    <property type="molecule type" value="Genomic_DNA"/>
</dbReference>
<dbReference type="Proteomes" id="UP000218542">
    <property type="component" value="Unassembled WGS sequence"/>
</dbReference>
<dbReference type="GO" id="GO:0002098">
    <property type="term" value="P:tRNA wobble uridine modification"/>
    <property type="evidence" value="ECO:0007669"/>
    <property type="project" value="InterPro"/>
</dbReference>
<keyword evidence="6" id="KW-0489">Methyltransferase</keyword>
<gene>
    <name evidence="3" type="primary">cmoA</name>
    <name evidence="6" type="ORF">SCALIN_C11_0063</name>
</gene>
<feature type="binding site" evidence="3 4">
    <location>
        <position position="38"/>
    </location>
    <ligand>
        <name>S-adenosyl-L-methionine</name>
        <dbReference type="ChEBI" id="CHEBI:59789"/>
    </ligand>
</feature>
<dbReference type="PANTHER" id="PTHR43861">
    <property type="entry name" value="TRANS-ACONITATE 2-METHYLTRANSFERASE-RELATED"/>
    <property type="match status" value="1"/>
</dbReference>
<keyword evidence="2 3" id="KW-0949">S-adenosyl-L-methionine</keyword>
<accession>A0A286TX40</accession>
<dbReference type="AlphaFoldDB" id="A0A286TX40"/>
<dbReference type="HAMAP" id="MF_01589">
    <property type="entry name" value="Cx_SAM_synthase"/>
    <property type="match status" value="1"/>
</dbReference>
<feature type="binding site" evidence="3">
    <location>
        <position position="201"/>
    </location>
    <ligand>
        <name>S-adenosyl-L-methionine</name>
        <dbReference type="ChEBI" id="CHEBI:59789"/>
    </ligand>
</feature>
<dbReference type="NCBIfam" id="TIGR00740">
    <property type="entry name" value="carboxy-S-adenosyl-L-methionine synthase CmoA"/>
    <property type="match status" value="1"/>
</dbReference>
<organism evidence="6 7">
    <name type="scientific">Candidatus Scalindua japonica</name>
    <dbReference type="NCBI Taxonomy" id="1284222"/>
    <lineage>
        <taxon>Bacteria</taxon>
        <taxon>Pseudomonadati</taxon>
        <taxon>Planctomycetota</taxon>
        <taxon>Candidatus Brocadiia</taxon>
        <taxon>Candidatus Brocadiales</taxon>
        <taxon>Candidatus Scalinduaceae</taxon>
        <taxon>Candidatus Scalindua</taxon>
    </lineage>
</organism>